<keyword evidence="2" id="KW-0813">Transport</keyword>
<dbReference type="Gene3D" id="2.60.40.1120">
    <property type="entry name" value="Carboxypeptidase-like, regulatory domain"/>
    <property type="match status" value="1"/>
</dbReference>
<comment type="subcellular location">
    <subcellularLocation>
        <location evidence="1">Cell outer membrane</location>
        <topology evidence="1">Multi-pass membrane protein</topology>
    </subcellularLocation>
</comment>
<dbReference type="OrthoDB" id="97893at2"/>
<dbReference type="PaxDb" id="1198114-AciX9_1742"/>
<dbReference type="Proteomes" id="UP000000343">
    <property type="component" value="Chromosome"/>
</dbReference>
<evidence type="ECO:0000256" key="2">
    <source>
        <dbReference type="ARBA" id="ARBA00022448"/>
    </source>
</evidence>
<keyword evidence="5" id="KW-0472">Membrane</keyword>
<dbReference type="STRING" id="1198114.AciX9_1742"/>
<evidence type="ECO:0000256" key="3">
    <source>
        <dbReference type="ARBA" id="ARBA00022452"/>
    </source>
</evidence>
<gene>
    <name evidence="9" type="ordered locus">AciX9_1742</name>
</gene>
<dbReference type="GO" id="GO:0009279">
    <property type="term" value="C:cell outer membrane"/>
    <property type="evidence" value="ECO:0007669"/>
    <property type="project" value="UniProtKB-SubCell"/>
</dbReference>
<evidence type="ECO:0000259" key="8">
    <source>
        <dbReference type="Pfam" id="PF25183"/>
    </source>
</evidence>
<feature type="region of interest" description="Disordered" evidence="7">
    <location>
        <begin position="1"/>
        <end position="28"/>
    </location>
</feature>
<keyword evidence="10" id="KW-1185">Reference proteome</keyword>
<sequence length="1181" mass="126668">MVKRDQQNPVNVYGMKSEKQSGSPTTAKWARQIRPAARTTFGGNTMRNTPQYKFGRTSKTLGITAALAFSSLAHGQAVANAKMHGTVTDSTGAVIPNATVVATQLDSNATATAISSDSGSFTLTNLPVGAYSIKISAPGFQTYTRTGITLQVSNDAEIDAPLTIGSSDVVISVNSGASQVQVDDTAISTIVDQQRTVDLPLNGRNAASLILLSGAAAPTVNGNMTSTKSYGSTGTSAIGGSLNIAVAGGQGNQINFLLDGGDHNDSFSNVNMPFPFPDVLQEFSVQTTGLAAQYGVHPSAAVNIVTKGGSNQWHGGVFEFLRNSYPNANNRITGYTDLKRNQFGGYFGGPILHDKLFFFGGYQHTSLRIAPGQTSSFVPTPAMLSGNFTPYLQYQRSLSATNACPTLSASAGFVYNAAACTATINPALFSPAAIALTKYLPTASTLNAAGQVNYRVPAPQDENQWIGRLDQTVSQRHTVFFRYFMTNFYQKSLFNGNLLNAINPGLKDRGKYGTFGDNFTITPSINNALRLTVTRLAIARGAPGDLISPATLGSNVYSSVPNYIYLNVSGAFTASCGSCAPTHYVTNHYQAADDISMQKGKHFLQAGFDYIHEELNLAGINTENGQFTFNGSYSGLGLSDLLLGAPNTFAQAFGPGAAAHLRYNYFGYYAQDTWHAAKGLTINAGLRWEPWFPEYEKNNIGGEFSQANFNANITSSVYTNAPAGIVFFGDKGVKPGFINSRFTNFSPRLGLAFDPRGDGKQSLRASYTLTFEAPELYYDSGFPGNSPNASAQSFTVDNSTNQTDAVKSFDNPWKKIQGGNPYPTAYPAPSNAFFPATNVSTGLYPSNLRRTYMHQYNASYQNQISPNWLLSASYIGTSTVHLWGFQPINYATPQNTPAGATATTNNTSQRYLLYRAAIANNTTAGTRYGAFSSTADYGMANFNGIILTANHRVANNFSLLTNYTFSHCLSNMNYTGDNTPPSQDPNNHAAEYSNCNFDTTHNLTVSGVFTSPKLNSRGLNYALGGWQLSPIATYRTGMPYTVTDGTDVSLTAIGQDRPNQVAGVSRYAKNLYPTPSNGVTPLPLWINSAAYTTQATGTFGNETPLSARGPGFANIDAAVSKRFPIYERANLELRGETFNVLNHPNYSNPNSARSANASTFGRISSTVNDARLFQVAAKITF</sequence>
<dbReference type="SUPFAM" id="SSF56935">
    <property type="entry name" value="Porins"/>
    <property type="match status" value="1"/>
</dbReference>
<dbReference type="InterPro" id="IPR039426">
    <property type="entry name" value="TonB-dep_rcpt-like"/>
</dbReference>
<dbReference type="PANTHER" id="PTHR30069:SF46">
    <property type="entry name" value="OAR PROTEIN"/>
    <property type="match status" value="1"/>
</dbReference>
<proteinExistence type="predicted"/>
<dbReference type="KEGG" id="acm:AciX9_1742"/>
<dbReference type="EMBL" id="CP002480">
    <property type="protein sequence ID" value="ADW68790.1"/>
    <property type="molecule type" value="Genomic_DNA"/>
</dbReference>
<accession>E8WYV4</accession>
<dbReference type="PANTHER" id="PTHR30069">
    <property type="entry name" value="TONB-DEPENDENT OUTER MEMBRANE RECEPTOR"/>
    <property type="match status" value="1"/>
</dbReference>
<protein>
    <recommendedName>
        <fullName evidence="8">TonB-dependent transporter Oar-like beta-barrel domain-containing protein</fullName>
    </recommendedName>
</protein>
<keyword evidence="3" id="KW-1134">Transmembrane beta strand</keyword>
<dbReference type="InterPro" id="IPR008969">
    <property type="entry name" value="CarboxyPept-like_regulatory"/>
</dbReference>
<dbReference type="eggNOG" id="COG1629">
    <property type="taxonomic scope" value="Bacteria"/>
</dbReference>
<keyword evidence="4" id="KW-0812">Transmembrane</keyword>
<dbReference type="GO" id="GO:0015344">
    <property type="term" value="F:siderophore uptake transmembrane transporter activity"/>
    <property type="evidence" value="ECO:0007669"/>
    <property type="project" value="TreeGrafter"/>
</dbReference>
<reference evidence="10" key="1">
    <citation type="submission" date="2011-01" db="EMBL/GenBank/DDBJ databases">
        <title>Complete sequence of chromosome of Acidobacterium sp. MP5ACTX9.</title>
        <authorList>
            <consortium name="US DOE Joint Genome Institute"/>
            <person name="Lucas S."/>
            <person name="Copeland A."/>
            <person name="Lapidus A."/>
            <person name="Cheng J.-F."/>
            <person name="Goodwin L."/>
            <person name="Pitluck S."/>
            <person name="Teshima H."/>
            <person name="Detter J.C."/>
            <person name="Han C."/>
            <person name="Tapia R."/>
            <person name="Land M."/>
            <person name="Hauser L."/>
            <person name="Kyrpides N."/>
            <person name="Ivanova N."/>
            <person name="Ovchinnikova G."/>
            <person name="Pagani I."/>
            <person name="Rawat S.R."/>
            <person name="Mannisto M."/>
            <person name="Haggblom M.M."/>
            <person name="Woyke T."/>
        </authorList>
    </citation>
    <scope>NUCLEOTIDE SEQUENCE [LARGE SCALE GENOMIC DNA]</scope>
    <source>
        <strain evidence="10">MP5ACTX9</strain>
    </source>
</reference>
<name>E8WYV4_GRATM</name>
<evidence type="ECO:0000313" key="10">
    <source>
        <dbReference type="Proteomes" id="UP000000343"/>
    </source>
</evidence>
<evidence type="ECO:0000256" key="5">
    <source>
        <dbReference type="ARBA" id="ARBA00023136"/>
    </source>
</evidence>
<dbReference type="AlphaFoldDB" id="E8WYV4"/>
<evidence type="ECO:0000256" key="7">
    <source>
        <dbReference type="SAM" id="MobiDB-lite"/>
    </source>
</evidence>
<dbReference type="InterPro" id="IPR057601">
    <property type="entry name" value="Oar-like_b-barrel"/>
</dbReference>
<keyword evidence="6" id="KW-0998">Cell outer membrane</keyword>
<organism evidence="10">
    <name type="scientific">Granulicella tundricola (strain ATCC BAA-1859 / DSM 23138 / MP5ACTX9)</name>
    <dbReference type="NCBI Taxonomy" id="1198114"/>
    <lineage>
        <taxon>Bacteria</taxon>
        <taxon>Pseudomonadati</taxon>
        <taxon>Acidobacteriota</taxon>
        <taxon>Terriglobia</taxon>
        <taxon>Terriglobales</taxon>
        <taxon>Acidobacteriaceae</taxon>
        <taxon>Granulicella</taxon>
    </lineage>
</organism>
<evidence type="ECO:0000256" key="6">
    <source>
        <dbReference type="ARBA" id="ARBA00023237"/>
    </source>
</evidence>
<dbReference type="InterPro" id="IPR036942">
    <property type="entry name" value="Beta-barrel_TonB_sf"/>
</dbReference>
<dbReference type="Gene3D" id="2.40.170.20">
    <property type="entry name" value="TonB-dependent receptor, beta-barrel domain"/>
    <property type="match status" value="1"/>
</dbReference>
<dbReference type="SUPFAM" id="SSF49464">
    <property type="entry name" value="Carboxypeptidase regulatory domain-like"/>
    <property type="match status" value="1"/>
</dbReference>
<dbReference type="HOGENOM" id="CLU_006298_0_0_0"/>
<feature type="domain" description="TonB-dependent transporter Oar-like beta-barrel" evidence="8">
    <location>
        <begin position="305"/>
        <end position="1174"/>
    </location>
</feature>
<evidence type="ECO:0000256" key="4">
    <source>
        <dbReference type="ARBA" id="ARBA00022692"/>
    </source>
</evidence>
<dbReference type="Pfam" id="PF13620">
    <property type="entry name" value="CarboxypepD_reg"/>
    <property type="match status" value="1"/>
</dbReference>
<evidence type="ECO:0000256" key="1">
    <source>
        <dbReference type="ARBA" id="ARBA00004571"/>
    </source>
</evidence>
<dbReference type="GO" id="GO:0044718">
    <property type="term" value="P:siderophore transmembrane transport"/>
    <property type="evidence" value="ECO:0007669"/>
    <property type="project" value="TreeGrafter"/>
</dbReference>
<dbReference type="Pfam" id="PF25183">
    <property type="entry name" value="OMP_b-brl_4"/>
    <property type="match status" value="1"/>
</dbReference>
<evidence type="ECO:0000313" key="9">
    <source>
        <dbReference type="EMBL" id="ADW68790.1"/>
    </source>
</evidence>